<dbReference type="AlphaFoldDB" id="A0A1M6GNY2"/>
<keyword evidence="4 5" id="KW-0472">Membrane</keyword>
<evidence type="ECO:0000256" key="1">
    <source>
        <dbReference type="ARBA" id="ARBA00004141"/>
    </source>
</evidence>
<feature type="transmembrane region" description="Helical" evidence="5">
    <location>
        <begin position="268"/>
        <end position="285"/>
    </location>
</feature>
<keyword evidence="3 5" id="KW-1133">Transmembrane helix</keyword>
<dbReference type="PANTHER" id="PTHR10846">
    <property type="entry name" value="SODIUM/POTASSIUM/CALCIUM EXCHANGER"/>
    <property type="match status" value="1"/>
</dbReference>
<dbReference type="Proteomes" id="UP000184050">
    <property type="component" value="Unassembled WGS sequence"/>
</dbReference>
<feature type="domain" description="Sodium/calcium exchanger membrane region" evidence="6">
    <location>
        <begin position="191"/>
        <end position="335"/>
    </location>
</feature>
<dbReference type="GO" id="GO:0006874">
    <property type="term" value="P:intracellular calcium ion homeostasis"/>
    <property type="evidence" value="ECO:0007669"/>
    <property type="project" value="TreeGrafter"/>
</dbReference>
<dbReference type="EMBL" id="FQZE01000011">
    <property type="protein sequence ID" value="SHJ11566.1"/>
    <property type="molecule type" value="Genomic_DNA"/>
</dbReference>
<accession>A0A1M6GNY2</accession>
<proteinExistence type="predicted"/>
<dbReference type="STRING" id="1168035.SAMN05444280_11159"/>
<dbReference type="RefSeq" id="WP_073168477.1">
    <property type="nucleotide sequence ID" value="NZ_FQZE01000011.1"/>
</dbReference>
<dbReference type="InterPro" id="IPR004837">
    <property type="entry name" value="NaCa_Exmemb"/>
</dbReference>
<organism evidence="7 8">
    <name type="scientific">Tangfeifania diversioriginum</name>
    <dbReference type="NCBI Taxonomy" id="1168035"/>
    <lineage>
        <taxon>Bacteria</taxon>
        <taxon>Pseudomonadati</taxon>
        <taxon>Bacteroidota</taxon>
        <taxon>Bacteroidia</taxon>
        <taxon>Marinilabiliales</taxon>
        <taxon>Prolixibacteraceae</taxon>
        <taxon>Tangfeifania</taxon>
    </lineage>
</organism>
<evidence type="ECO:0000259" key="6">
    <source>
        <dbReference type="Pfam" id="PF01699"/>
    </source>
</evidence>
<evidence type="ECO:0000256" key="5">
    <source>
        <dbReference type="SAM" id="Phobius"/>
    </source>
</evidence>
<dbReference type="GO" id="GO:0005262">
    <property type="term" value="F:calcium channel activity"/>
    <property type="evidence" value="ECO:0007669"/>
    <property type="project" value="TreeGrafter"/>
</dbReference>
<reference evidence="7 8" key="1">
    <citation type="submission" date="2016-11" db="EMBL/GenBank/DDBJ databases">
        <authorList>
            <person name="Jaros S."/>
            <person name="Januszkiewicz K."/>
            <person name="Wedrychowicz H."/>
        </authorList>
    </citation>
    <scope>NUCLEOTIDE SEQUENCE [LARGE SCALE GENOMIC DNA]</scope>
    <source>
        <strain evidence="7 8">DSM 27063</strain>
    </source>
</reference>
<dbReference type="GO" id="GO:0008273">
    <property type="term" value="F:calcium, potassium:sodium antiporter activity"/>
    <property type="evidence" value="ECO:0007669"/>
    <property type="project" value="TreeGrafter"/>
</dbReference>
<evidence type="ECO:0000256" key="4">
    <source>
        <dbReference type="ARBA" id="ARBA00023136"/>
    </source>
</evidence>
<feature type="transmembrane region" description="Helical" evidence="5">
    <location>
        <begin position="226"/>
        <end position="248"/>
    </location>
</feature>
<evidence type="ECO:0000256" key="2">
    <source>
        <dbReference type="ARBA" id="ARBA00022692"/>
    </source>
</evidence>
<keyword evidence="8" id="KW-1185">Reference proteome</keyword>
<gene>
    <name evidence="7" type="ORF">SAMN05444280_11159</name>
</gene>
<dbReference type="GO" id="GO:0005886">
    <property type="term" value="C:plasma membrane"/>
    <property type="evidence" value="ECO:0007669"/>
    <property type="project" value="TreeGrafter"/>
</dbReference>
<feature type="transmembrane region" description="Helical" evidence="5">
    <location>
        <begin position="133"/>
        <end position="150"/>
    </location>
</feature>
<dbReference type="Gene3D" id="1.20.1420.30">
    <property type="entry name" value="NCX, central ion-binding region"/>
    <property type="match status" value="2"/>
</dbReference>
<dbReference type="NCBIfam" id="TIGR00367">
    <property type="entry name" value="calcium/sodium antiporter"/>
    <property type="match status" value="1"/>
</dbReference>
<evidence type="ECO:0000313" key="7">
    <source>
        <dbReference type="EMBL" id="SHJ11566.1"/>
    </source>
</evidence>
<evidence type="ECO:0000256" key="3">
    <source>
        <dbReference type="ARBA" id="ARBA00022989"/>
    </source>
</evidence>
<name>A0A1M6GNY2_9BACT</name>
<comment type="subcellular location">
    <subcellularLocation>
        <location evidence="1">Membrane</location>
        <topology evidence="1">Multi-pass membrane protein</topology>
    </subcellularLocation>
</comment>
<keyword evidence="2 5" id="KW-0812">Transmembrane</keyword>
<evidence type="ECO:0000313" key="8">
    <source>
        <dbReference type="Proteomes" id="UP000184050"/>
    </source>
</evidence>
<feature type="transmembrane region" description="Helical" evidence="5">
    <location>
        <begin position="191"/>
        <end position="214"/>
    </location>
</feature>
<dbReference type="PANTHER" id="PTHR10846:SF8">
    <property type="entry name" value="INNER MEMBRANE PROTEIN YRBG"/>
    <property type="match status" value="1"/>
</dbReference>
<feature type="transmembrane region" description="Helical" evidence="5">
    <location>
        <begin position="322"/>
        <end position="340"/>
    </location>
</feature>
<feature type="transmembrane region" description="Helical" evidence="5">
    <location>
        <begin position="41"/>
        <end position="64"/>
    </location>
</feature>
<protein>
    <submittedName>
        <fullName evidence="7">K+-dependent Na+/Ca+ exchanger related-protein</fullName>
    </submittedName>
</protein>
<feature type="transmembrane region" description="Helical" evidence="5">
    <location>
        <begin position="297"/>
        <end position="316"/>
    </location>
</feature>
<dbReference type="InterPro" id="IPR004481">
    <property type="entry name" value="K/Na/Ca-exchanger"/>
</dbReference>
<dbReference type="Pfam" id="PF01699">
    <property type="entry name" value="Na_Ca_ex"/>
    <property type="match status" value="2"/>
</dbReference>
<sequence length="341" mass="36870">MVLLSALAMLVCFVLLARIVDLFFIASLDKISTDLRLSSDAAGATLMAVGSSAPELFVALFSVLKPGEHQAIGIGSIVGSAIFNLLAIVGAAALVRKTKLTWQPAARDFFFYTLSVLLLILFIWDGSFTMNEAIILLGVYVVYVVAVIYWKKVLPYNDLEYDEPEAKINKKGIIGVFDRLISRIFPDEKHYYQVFLLSVLLIAGLSWALVELAVFVSAAMNIPESIIALTVLAVGTSVPDLFSSLIVARQGRGDMAVSNAIGSNIFDILVGLGLPLGIFILLYGGTVESGGDITRSAVILFGSVVLLLLLLIFSKWKLGKLSGGILIGIYILYIIQEILFV</sequence>
<feature type="transmembrane region" description="Helical" evidence="5">
    <location>
        <begin position="109"/>
        <end position="126"/>
    </location>
</feature>
<feature type="domain" description="Sodium/calcium exchanger membrane region" evidence="6">
    <location>
        <begin position="6"/>
        <end position="148"/>
    </location>
</feature>
<feature type="transmembrane region" description="Helical" evidence="5">
    <location>
        <begin position="71"/>
        <end position="94"/>
    </location>
</feature>
<dbReference type="InterPro" id="IPR044880">
    <property type="entry name" value="NCX_ion-bd_dom_sf"/>
</dbReference>
<dbReference type="OrthoDB" id="6146067at2"/>